<dbReference type="Gramene" id="ONK72524">
    <property type="protein sequence ID" value="ONK72524"/>
    <property type="gene ID" value="A4U43_C04F20310"/>
</dbReference>
<keyword evidence="2" id="KW-1185">Reference proteome</keyword>
<organism evidence="1 2">
    <name type="scientific">Asparagus officinalis</name>
    <name type="common">Garden asparagus</name>
    <dbReference type="NCBI Taxonomy" id="4686"/>
    <lineage>
        <taxon>Eukaryota</taxon>
        <taxon>Viridiplantae</taxon>
        <taxon>Streptophyta</taxon>
        <taxon>Embryophyta</taxon>
        <taxon>Tracheophyta</taxon>
        <taxon>Spermatophyta</taxon>
        <taxon>Magnoliopsida</taxon>
        <taxon>Liliopsida</taxon>
        <taxon>Asparagales</taxon>
        <taxon>Asparagaceae</taxon>
        <taxon>Asparagoideae</taxon>
        <taxon>Asparagus</taxon>
    </lineage>
</organism>
<proteinExistence type="predicted"/>
<evidence type="ECO:0000313" key="2">
    <source>
        <dbReference type="Proteomes" id="UP000243459"/>
    </source>
</evidence>
<accession>A0A5P1F2Z2</accession>
<protein>
    <submittedName>
        <fullName evidence="1">Uncharacterized protein</fullName>
    </submittedName>
</protein>
<dbReference type="Proteomes" id="UP000243459">
    <property type="component" value="Chromosome 4"/>
</dbReference>
<name>A0A5P1F2Z2_ASPOF</name>
<reference evidence="2" key="1">
    <citation type="journal article" date="2017" name="Nat. Commun.">
        <title>The asparagus genome sheds light on the origin and evolution of a young Y chromosome.</title>
        <authorList>
            <person name="Harkess A."/>
            <person name="Zhou J."/>
            <person name="Xu C."/>
            <person name="Bowers J.E."/>
            <person name="Van der Hulst R."/>
            <person name="Ayyampalayam S."/>
            <person name="Mercati F."/>
            <person name="Riccardi P."/>
            <person name="McKain M.R."/>
            <person name="Kakrana A."/>
            <person name="Tang H."/>
            <person name="Ray J."/>
            <person name="Groenendijk J."/>
            <person name="Arikit S."/>
            <person name="Mathioni S.M."/>
            <person name="Nakano M."/>
            <person name="Shan H."/>
            <person name="Telgmann-Rauber A."/>
            <person name="Kanno A."/>
            <person name="Yue Z."/>
            <person name="Chen H."/>
            <person name="Li W."/>
            <person name="Chen Y."/>
            <person name="Xu X."/>
            <person name="Zhang Y."/>
            <person name="Luo S."/>
            <person name="Chen H."/>
            <person name="Gao J."/>
            <person name="Mao Z."/>
            <person name="Pires J.C."/>
            <person name="Luo M."/>
            <person name="Kudrna D."/>
            <person name="Wing R.A."/>
            <person name="Meyers B.C."/>
            <person name="Yi K."/>
            <person name="Kong H."/>
            <person name="Lavrijsen P."/>
            <person name="Sunseri F."/>
            <person name="Falavigna A."/>
            <person name="Ye Y."/>
            <person name="Leebens-Mack J.H."/>
            <person name="Chen G."/>
        </authorList>
    </citation>
    <scope>NUCLEOTIDE SEQUENCE [LARGE SCALE GENOMIC DNA]</scope>
    <source>
        <strain evidence="2">cv. DH0086</strain>
    </source>
</reference>
<gene>
    <name evidence="1" type="ORF">A4U43_C04F20310</name>
</gene>
<dbReference type="AlphaFoldDB" id="A0A5P1F2Z2"/>
<sequence>MGSSICRFELDRPPKAPDRFVEQFPIVERPPDRHVAGKSFACRRQLVNSEADFSQFLRECSDSARILVACSVDLRTEVSRPSPEGDRIFCDDIQPRSPNSSFNRNLELLNHCPGTLVVNLLVIRVRVLDGVGIRVSVREKGGEITVNVAGAVVVGLDQAGEREADARVWNEVGVRSENLVDDGGDLIRRAEATAG</sequence>
<evidence type="ECO:0000313" key="1">
    <source>
        <dbReference type="EMBL" id="ONK72524.1"/>
    </source>
</evidence>
<dbReference type="EMBL" id="CM007384">
    <property type="protein sequence ID" value="ONK72524.1"/>
    <property type="molecule type" value="Genomic_DNA"/>
</dbReference>